<dbReference type="InterPro" id="IPR007634">
    <property type="entry name" value="RNA_pol_sigma_54_DNA-bd"/>
</dbReference>
<sequence>MALTQRLEFRQSQSLVMTPQLMQAIKLLQLSNLDLSAFVEEELERNPLLDRASDGPEAPVAGEPATERAEFSDSGDSGSYGDEGGDASDMASGPAGEAFEPGQEDWLNRDLGSRTEIEQTLDTPLDNVFSEEPAEAAARVAQDAAPTAYTEWGGGASNDDDYNLEAFVAAEVTLGSHLAEQLAVAFSAPAQRMIGQYLIDLVDDAGYLPPDLGQAAERLGASQGDVDAVLTVLQKFDPPGVCARNLSECLAIQLRELNRYDPAMQALVENLDLLAKRDIASLRKLCGVDDEDITDMIGEIRRLDPKPGLKFGSARTQTMVPDVYVRPGPDGGWHVELNSDTLPRVLVNQVYYTELSKTIRKDGDKSYFTDCLQNATWLVRALDQRARTILKVATEIVRQQDGFFTHGVAHLRPLNLKAVADAIQMHESTVSRVTANKYMATNRGSFELKYFFTASIASADGGEAHSAEAVRHHIKQLIDAEAPSAILSDDTIVERLRESGIDIARRTVAKYREAMRIPSSVQRRRDKQSMLGNALSAPATSSDRSRDTAPA</sequence>
<keyword evidence="7 9" id="KW-0238">DNA-binding</keyword>
<evidence type="ECO:0000256" key="8">
    <source>
        <dbReference type="ARBA" id="ARBA00023163"/>
    </source>
</evidence>
<dbReference type="RefSeq" id="WP_334487499.1">
    <property type="nucleotide sequence ID" value="NZ_JAZHRV010000001.1"/>
</dbReference>
<dbReference type="Pfam" id="PF00309">
    <property type="entry name" value="Sigma54_AID"/>
    <property type="match status" value="1"/>
</dbReference>
<comment type="function">
    <text evidence="9">Sigma factors are initiation factors that promote the attachment of RNA polymerase to specific initiation sites and are then released.</text>
</comment>
<keyword evidence="3 9" id="KW-0808">Transferase</keyword>
<dbReference type="PROSITE" id="PS50044">
    <property type="entry name" value="SIGMA54_3"/>
    <property type="match status" value="1"/>
</dbReference>
<dbReference type="Proteomes" id="UP001364224">
    <property type="component" value="Unassembled WGS sequence"/>
</dbReference>
<dbReference type="EMBL" id="JAZHRV010000001">
    <property type="protein sequence ID" value="MEH2559447.1"/>
    <property type="molecule type" value="Genomic_DNA"/>
</dbReference>
<evidence type="ECO:0000256" key="9">
    <source>
        <dbReference type="PIRNR" id="PIRNR000774"/>
    </source>
</evidence>
<evidence type="ECO:0000256" key="4">
    <source>
        <dbReference type="ARBA" id="ARBA00022695"/>
    </source>
</evidence>
<dbReference type="InterPro" id="IPR007046">
    <property type="entry name" value="RNA_pol_sigma_54_core-bd"/>
</dbReference>
<dbReference type="PANTHER" id="PTHR32248:SF4">
    <property type="entry name" value="RNA POLYMERASE SIGMA-54 FACTOR"/>
    <property type="match status" value="1"/>
</dbReference>
<organism evidence="13 14">
    <name type="scientific">Bradyrhizobium algeriense</name>
    <dbReference type="NCBI Taxonomy" id="634784"/>
    <lineage>
        <taxon>Bacteria</taxon>
        <taxon>Pseudomonadati</taxon>
        <taxon>Pseudomonadota</taxon>
        <taxon>Alphaproteobacteria</taxon>
        <taxon>Hyphomicrobiales</taxon>
        <taxon>Nitrobacteraceae</taxon>
        <taxon>Bradyrhizobium</taxon>
    </lineage>
</organism>
<evidence type="ECO:0000256" key="5">
    <source>
        <dbReference type="ARBA" id="ARBA00023015"/>
    </source>
</evidence>
<evidence type="ECO:0000256" key="2">
    <source>
        <dbReference type="ARBA" id="ARBA00022478"/>
    </source>
</evidence>
<evidence type="ECO:0000256" key="10">
    <source>
        <dbReference type="SAM" id="MobiDB-lite"/>
    </source>
</evidence>
<evidence type="ECO:0000256" key="7">
    <source>
        <dbReference type="ARBA" id="ARBA00023125"/>
    </source>
</evidence>
<dbReference type="NCBIfam" id="TIGR02395">
    <property type="entry name" value="rpoN_sigma"/>
    <property type="match status" value="1"/>
</dbReference>
<comment type="similarity">
    <text evidence="1 9">Belongs to the sigma-54 factor family.</text>
</comment>
<dbReference type="Gene3D" id="1.10.10.1330">
    <property type="entry name" value="RNA polymerase sigma-54 factor, core-binding domain"/>
    <property type="match status" value="1"/>
</dbReference>
<dbReference type="PANTHER" id="PTHR32248">
    <property type="entry name" value="RNA POLYMERASE SIGMA-54 FACTOR"/>
    <property type="match status" value="1"/>
</dbReference>
<evidence type="ECO:0000313" key="14">
    <source>
        <dbReference type="Proteomes" id="UP001364224"/>
    </source>
</evidence>
<keyword evidence="4 9" id="KW-0548">Nucleotidyltransferase</keyword>
<dbReference type="PROSITE" id="PS00718">
    <property type="entry name" value="SIGMA54_2"/>
    <property type="match status" value="1"/>
</dbReference>
<reference evidence="13 14" key="1">
    <citation type="submission" date="2024-02" db="EMBL/GenBank/DDBJ databases">
        <title>Adaptive strategies in a cosmopolitan and abundant soil bacterium.</title>
        <authorList>
            <person name="Carini P."/>
        </authorList>
    </citation>
    <scope>NUCLEOTIDE SEQUENCE [LARGE SCALE GENOMIC DNA]</scope>
    <source>
        <strain evidence="13 14">AZCC 1608</strain>
    </source>
</reference>
<feature type="domain" description="RNA polymerase sigma factor 54 DNA-binding" evidence="11">
    <location>
        <begin position="366"/>
        <end position="525"/>
    </location>
</feature>
<feature type="region of interest" description="Disordered" evidence="10">
    <location>
        <begin position="48"/>
        <end position="102"/>
    </location>
</feature>
<keyword evidence="2 9" id="KW-0240">DNA-directed RNA polymerase</keyword>
<keyword evidence="8 9" id="KW-0804">Transcription</keyword>
<evidence type="ECO:0000259" key="11">
    <source>
        <dbReference type="Pfam" id="PF04552"/>
    </source>
</evidence>
<keyword evidence="14" id="KW-1185">Reference proteome</keyword>
<protein>
    <recommendedName>
        <fullName evidence="9">RNA polymerase sigma-54 factor</fullName>
    </recommendedName>
</protein>
<dbReference type="PROSITE" id="PS00717">
    <property type="entry name" value="SIGMA54_1"/>
    <property type="match status" value="1"/>
</dbReference>
<name>A0ABU8BMX6_9BRAD</name>
<evidence type="ECO:0000256" key="3">
    <source>
        <dbReference type="ARBA" id="ARBA00022679"/>
    </source>
</evidence>
<proteinExistence type="inferred from homology"/>
<keyword evidence="6 9" id="KW-0731">Sigma factor</keyword>
<dbReference type="PRINTS" id="PR00045">
    <property type="entry name" value="SIGMA54FCT"/>
</dbReference>
<comment type="caution">
    <text evidence="13">The sequence shown here is derived from an EMBL/GenBank/DDBJ whole genome shotgun (WGS) entry which is preliminary data.</text>
</comment>
<dbReference type="Gene3D" id="1.10.10.60">
    <property type="entry name" value="Homeodomain-like"/>
    <property type="match status" value="1"/>
</dbReference>
<keyword evidence="5 9" id="KW-0805">Transcription regulation</keyword>
<feature type="region of interest" description="Disordered" evidence="10">
    <location>
        <begin position="519"/>
        <end position="551"/>
    </location>
</feature>
<evidence type="ECO:0000256" key="6">
    <source>
        <dbReference type="ARBA" id="ARBA00023082"/>
    </source>
</evidence>
<evidence type="ECO:0000313" key="13">
    <source>
        <dbReference type="EMBL" id="MEH2559447.1"/>
    </source>
</evidence>
<dbReference type="PIRSF" id="PIRSF000774">
    <property type="entry name" value="RpoN"/>
    <property type="match status" value="1"/>
</dbReference>
<evidence type="ECO:0000259" key="12">
    <source>
        <dbReference type="Pfam" id="PF04963"/>
    </source>
</evidence>
<dbReference type="InterPro" id="IPR000394">
    <property type="entry name" value="RNA_pol_sigma_54"/>
</dbReference>
<feature type="domain" description="RNA polymerase sigma factor 54 core-binding" evidence="12">
    <location>
        <begin position="164"/>
        <end position="351"/>
    </location>
</feature>
<gene>
    <name evidence="13" type="ORF">V1286_006976</name>
</gene>
<dbReference type="InterPro" id="IPR038709">
    <property type="entry name" value="RpoN_core-bd_sf"/>
</dbReference>
<dbReference type="Pfam" id="PF04963">
    <property type="entry name" value="Sigma54_CBD"/>
    <property type="match status" value="1"/>
</dbReference>
<evidence type="ECO:0000256" key="1">
    <source>
        <dbReference type="ARBA" id="ARBA00008798"/>
    </source>
</evidence>
<dbReference type="Pfam" id="PF04552">
    <property type="entry name" value="Sigma54_DBD"/>
    <property type="match status" value="1"/>
</dbReference>
<dbReference type="NCBIfam" id="NF009118">
    <property type="entry name" value="PRK12469.1"/>
    <property type="match status" value="1"/>
</dbReference>
<accession>A0ABU8BMX6</accession>
<dbReference type="NCBIfam" id="NF004596">
    <property type="entry name" value="PRK05932.1-3"/>
    <property type="match status" value="1"/>
</dbReference>